<sequence length="233" mass="27778">MKIISWNCNGAFRKKFDIISSLDADIYVIQECEDPSRTRDRRYIDWSNNHLWIGDSKNKGLGIFAKSDIKLEHLVWSNNFRDHSVKYFLPCLVDNKFQLLGVWTHRNNSPNFGYMGQFWKYLETNLKYFENPIIAGDFNSNAIWDQWDRWWNHSDVVQILKQKQIESIYHIISGEEQGCETTPTFWLQKNAAKPYHIDYVFLSKEFQKPKSFKIGERSNWIEFSDHVPLILEL</sequence>
<keyword evidence="2" id="KW-0255">Endonuclease</keyword>
<gene>
    <name evidence="2" type="ORF">V1H85_02880</name>
</gene>
<evidence type="ECO:0000259" key="1">
    <source>
        <dbReference type="Pfam" id="PF03372"/>
    </source>
</evidence>
<keyword evidence="2" id="KW-0540">Nuclease</keyword>
<keyword evidence="2" id="KW-0378">Hydrolase</keyword>
<name>A0ABU7IFI0_9FLAO</name>
<dbReference type="Proteomes" id="UP001343698">
    <property type="component" value="Unassembled WGS sequence"/>
</dbReference>
<dbReference type="RefSeq" id="WP_272635910.1">
    <property type="nucleotide sequence ID" value="NZ_JAZDDF010000001.1"/>
</dbReference>
<dbReference type="InterPro" id="IPR005135">
    <property type="entry name" value="Endo/exonuclease/phosphatase"/>
</dbReference>
<dbReference type="Pfam" id="PF03372">
    <property type="entry name" value="Exo_endo_phos"/>
    <property type="match status" value="1"/>
</dbReference>
<reference evidence="2 3" key="1">
    <citation type="submission" date="2024-01" db="EMBL/GenBank/DDBJ databases">
        <title>Maribacter spp. originated from different algae showed divergent polysaccharides utilization ability.</title>
        <authorList>
            <person name="Wang H."/>
            <person name="Wu Y."/>
        </authorList>
    </citation>
    <scope>NUCLEOTIDE SEQUENCE [LARGE SCALE GENOMIC DNA]</scope>
    <source>
        <strain evidence="2 3">KPT27_14</strain>
    </source>
</reference>
<accession>A0ABU7IFI0</accession>
<dbReference type="EMBL" id="JAZDDF010000001">
    <property type="protein sequence ID" value="MEE1971371.1"/>
    <property type="molecule type" value="Genomic_DNA"/>
</dbReference>
<protein>
    <submittedName>
        <fullName evidence="2">Endonuclease/exonuclease/phosphatase family protein</fullName>
    </submittedName>
</protein>
<keyword evidence="3" id="KW-1185">Reference proteome</keyword>
<evidence type="ECO:0000313" key="2">
    <source>
        <dbReference type="EMBL" id="MEE1971371.1"/>
    </source>
</evidence>
<comment type="caution">
    <text evidence="2">The sequence shown here is derived from an EMBL/GenBank/DDBJ whole genome shotgun (WGS) entry which is preliminary data.</text>
</comment>
<dbReference type="GO" id="GO:0004519">
    <property type="term" value="F:endonuclease activity"/>
    <property type="evidence" value="ECO:0007669"/>
    <property type="project" value="UniProtKB-KW"/>
</dbReference>
<organism evidence="2 3">
    <name type="scientific">Maribacter flavus</name>
    <dbReference type="NCBI Taxonomy" id="1658664"/>
    <lineage>
        <taxon>Bacteria</taxon>
        <taxon>Pseudomonadati</taxon>
        <taxon>Bacteroidota</taxon>
        <taxon>Flavobacteriia</taxon>
        <taxon>Flavobacteriales</taxon>
        <taxon>Flavobacteriaceae</taxon>
        <taxon>Maribacter</taxon>
    </lineage>
</organism>
<evidence type="ECO:0000313" key="3">
    <source>
        <dbReference type="Proteomes" id="UP001343698"/>
    </source>
</evidence>
<feature type="domain" description="Endonuclease/exonuclease/phosphatase" evidence="1">
    <location>
        <begin position="4"/>
        <end position="226"/>
    </location>
</feature>
<dbReference type="SUPFAM" id="SSF56219">
    <property type="entry name" value="DNase I-like"/>
    <property type="match status" value="1"/>
</dbReference>
<dbReference type="InterPro" id="IPR036691">
    <property type="entry name" value="Endo/exonu/phosph_ase_sf"/>
</dbReference>
<dbReference type="Gene3D" id="3.60.10.10">
    <property type="entry name" value="Endonuclease/exonuclease/phosphatase"/>
    <property type="match status" value="1"/>
</dbReference>
<proteinExistence type="predicted"/>